<keyword evidence="10" id="KW-0175">Coiled coil</keyword>
<dbReference type="PANTHER" id="PTHR42650">
    <property type="entry name" value="TAIL-ANCHORED PROTEIN INSERTION RECEPTOR WRB"/>
    <property type="match status" value="1"/>
</dbReference>
<protein>
    <recommendedName>
        <fullName evidence="3">Guided entry of tail-anchored proteins factor 1</fullName>
    </recommendedName>
    <alternativeName>
        <fullName evidence="8">Tail-anchored protein insertion receptor WRB</fullName>
    </alternativeName>
    <alternativeName>
        <fullName evidence="9">Tryptophan-rich basic protein</fullName>
    </alternativeName>
</protein>
<dbReference type="AlphaFoldDB" id="A0A8T2K3I7"/>
<comment type="caution">
    <text evidence="12">The sequence shown here is derived from an EMBL/GenBank/DDBJ whole genome shotgun (WGS) entry which is preliminary data.</text>
</comment>
<dbReference type="GO" id="GO:0043495">
    <property type="term" value="F:protein-membrane adaptor activity"/>
    <property type="evidence" value="ECO:0007669"/>
    <property type="project" value="TreeGrafter"/>
</dbReference>
<dbReference type="Gene3D" id="1.10.287.660">
    <property type="entry name" value="Helix hairpin bin"/>
    <property type="match status" value="1"/>
</dbReference>
<dbReference type="Proteomes" id="UP000812440">
    <property type="component" value="Chromosome 2"/>
</dbReference>
<name>A0A8T2K3I7_9PIPI</name>
<dbReference type="Pfam" id="PF04420">
    <property type="entry name" value="CHD5"/>
    <property type="match status" value="1"/>
</dbReference>
<feature type="transmembrane region" description="Helical" evidence="11">
    <location>
        <begin position="115"/>
        <end position="137"/>
    </location>
</feature>
<keyword evidence="4 11" id="KW-0812">Transmembrane</keyword>
<evidence type="ECO:0000256" key="11">
    <source>
        <dbReference type="SAM" id="Phobius"/>
    </source>
</evidence>
<evidence type="ECO:0000256" key="5">
    <source>
        <dbReference type="ARBA" id="ARBA00022824"/>
    </source>
</evidence>
<evidence type="ECO:0000256" key="9">
    <source>
        <dbReference type="ARBA" id="ARBA00033006"/>
    </source>
</evidence>
<gene>
    <name evidence="12" type="ORF">GDO86_002731</name>
</gene>
<evidence type="ECO:0000256" key="3">
    <source>
        <dbReference type="ARBA" id="ARBA00017951"/>
    </source>
</evidence>
<reference evidence="12" key="1">
    <citation type="thesis" date="2020" institute="ProQuest LLC" country="789 East Eisenhower Parkway, Ann Arbor, MI, USA">
        <title>Comparative Genomics and Chromosome Evolution.</title>
        <authorList>
            <person name="Mudd A.B."/>
        </authorList>
    </citation>
    <scope>NUCLEOTIDE SEQUENCE</scope>
    <source>
        <strain evidence="12">Female2</strain>
        <tissue evidence="12">Blood</tissue>
    </source>
</reference>
<keyword evidence="13" id="KW-1185">Reference proteome</keyword>
<feature type="coiled-coil region" evidence="10">
    <location>
        <begin position="78"/>
        <end position="105"/>
    </location>
</feature>
<dbReference type="EMBL" id="JAACNH010000002">
    <property type="protein sequence ID" value="KAG8450200.1"/>
    <property type="molecule type" value="Genomic_DNA"/>
</dbReference>
<dbReference type="OrthoDB" id="69461at2759"/>
<keyword evidence="5" id="KW-0256">Endoplasmic reticulum</keyword>
<evidence type="ECO:0000256" key="2">
    <source>
        <dbReference type="ARBA" id="ARBA00010799"/>
    </source>
</evidence>
<keyword evidence="7 11" id="KW-0472">Membrane</keyword>
<dbReference type="InterPro" id="IPR029012">
    <property type="entry name" value="Helix_hairpin_bin_sf"/>
</dbReference>
<evidence type="ECO:0000256" key="10">
    <source>
        <dbReference type="SAM" id="Coils"/>
    </source>
</evidence>
<dbReference type="PANTHER" id="PTHR42650:SF1">
    <property type="entry name" value="GUIDED ENTRY OF TAIL-ANCHORED PROTEINS FACTOR 1"/>
    <property type="match status" value="1"/>
</dbReference>
<evidence type="ECO:0000313" key="12">
    <source>
        <dbReference type="EMBL" id="KAG8450200.1"/>
    </source>
</evidence>
<evidence type="ECO:0000256" key="7">
    <source>
        <dbReference type="ARBA" id="ARBA00023136"/>
    </source>
</evidence>
<evidence type="ECO:0000256" key="6">
    <source>
        <dbReference type="ARBA" id="ARBA00022989"/>
    </source>
</evidence>
<dbReference type="InterPro" id="IPR028945">
    <property type="entry name" value="Get1"/>
</dbReference>
<accession>A0A8T2K3I7</accession>
<comment type="subcellular location">
    <subcellularLocation>
        <location evidence="1">Endoplasmic reticulum membrane</location>
        <topology evidence="1">Multi-pass membrane protein</topology>
    </subcellularLocation>
</comment>
<proteinExistence type="inferred from homology"/>
<evidence type="ECO:0000313" key="13">
    <source>
        <dbReference type="Proteomes" id="UP000812440"/>
    </source>
</evidence>
<comment type="similarity">
    <text evidence="2">Belongs to the WRB/GET1 family.</text>
</comment>
<evidence type="ECO:0000256" key="8">
    <source>
        <dbReference type="ARBA" id="ARBA00032437"/>
    </source>
</evidence>
<sequence>MNDYFILPTFCITIIHYCSKLSNPCCCAAIAMIQHYFPLCSHSIPTLVSRLLQKDAAQEYSMRSEIQSMRQELSTISMMDEFAKYARLERKINKLTDQLKTHVKSRTAQLSKIKWVVSIVFYVSQAALMISLIWKYYLEPVTVLPSKWITPLERLVAFPTGIAGGVGITCWLVVCNKVVAILLYPIS</sequence>
<evidence type="ECO:0000256" key="4">
    <source>
        <dbReference type="ARBA" id="ARBA00022692"/>
    </source>
</evidence>
<feature type="transmembrane region" description="Helical" evidence="11">
    <location>
        <begin position="157"/>
        <end position="184"/>
    </location>
</feature>
<dbReference type="GO" id="GO:0005789">
    <property type="term" value="C:endoplasmic reticulum membrane"/>
    <property type="evidence" value="ECO:0007669"/>
    <property type="project" value="UniProtKB-SubCell"/>
</dbReference>
<dbReference type="GO" id="GO:0071816">
    <property type="term" value="P:tail-anchored membrane protein insertion into ER membrane"/>
    <property type="evidence" value="ECO:0007669"/>
    <property type="project" value="InterPro"/>
</dbReference>
<dbReference type="GO" id="GO:0043529">
    <property type="term" value="C:GET complex"/>
    <property type="evidence" value="ECO:0007669"/>
    <property type="project" value="TreeGrafter"/>
</dbReference>
<organism evidence="12 13">
    <name type="scientific">Hymenochirus boettgeri</name>
    <name type="common">Congo dwarf clawed frog</name>
    <dbReference type="NCBI Taxonomy" id="247094"/>
    <lineage>
        <taxon>Eukaryota</taxon>
        <taxon>Metazoa</taxon>
        <taxon>Chordata</taxon>
        <taxon>Craniata</taxon>
        <taxon>Vertebrata</taxon>
        <taxon>Euteleostomi</taxon>
        <taxon>Amphibia</taxon>
        <taxon>Batrachia</taxon>
        <taxon>Anura</taxon>
        <taxon>Pipoidea</taxon>
        <taxon>Pipidae</taxon>
        <taxon>Pipinae</taxon>
        <taxon>Hymenochirus</taxon>
    </lineage>
</organism>
<evidence type="ECO:0000256" key="1">
    <source>
        <dbReference type="ARBA" id="ARBA00004477"/>
    </source>
</evidence>
<keyword evidence="6 11" id="KW-1133">Transmembrane helix</keyword>